<dbReference type="Pfam" id="PF02545">
    <property type="entry name" value="Maf"/>
    <property type="match status" value="1"/>
</dbReference>
<dbReference type="GO" id="GO:0005737">
    <property type="term" value="C:cytoplasm"/>
    <property type="evidence" value="ECO:0007669"/>
    <property type="project" value="UniProtKB-SubCell"/>
</dbReference>
<comment type="function">
    <text evidence="3">Nucleoside triphosphate pyrophosphatase that hydrolyzes dTTP and UTP. May have a dual role in cell division arrest and in preventing the incorporation of modified nucleotides into cellular nucleic acids.</text>
</comment>
<comment type="subcellular location">
    <subcellularLocation>
        <location evidence="3">Cytoplasm</location>
    </subcellularLocation>
</comment>
<dbReference type="CDD" id="cd00555">
    <property type="entry name" value="Maf"/>
    <property type="match status" value="1"/>
</dbReference>
<gene>
    <name evidence="4" type="primary">maf</name>
    <name evidence="4" type="ORF">H9890_08615</name>
</gene>
<dbReference type="PIRSF" id="PIRSF006305">
    <property type="entry name" value="Maf"/>
    <property type="match status" value="1"/>
</dbReference>
<protein>
    <recommendedName>
        <fullName evidence="3">dTTP/UTP pyrophosphatase</fullName>
        <shortName evidence="3">dTTPase/UTPase</shortName>
        <ecNumber evidence="3">3.6.1.9</ecNumber>
    </recommendedName>
    <alternativeName>
        <fullName evidence="3">Nucleoside triphosphate pyrophosphatase</fullName>
    </alternativeName>
    <alternativeName>
        <fullName evidence="3">Nucleotide pyrophosphatase</fullName>
        <shortName evidence="3">Nucleotide PPase</shortName>
    </alternativeName>
</protein>
<dbReference type="EC" id="3.6.1.9" evidence="3"/>
<organism evidence="4 5">
    <name type="scientific">Candidatus Faecalibacterium intestinigallinarum</name>
    <dbReference type="NCBI Taxonomy" id="2838581"/>
    <lineage>
        <taxon>Bacteria</taxon>
        <taxon>Bacillati</taxon>
        <taxon>Bacillota</taxon>
        <taxon>Clostridia</taxon>
        <taxon>Eubacteriales</taxon>
        <taxon>Oscillospiraceae</taxon>
        <taxon>Faecalibacterium</taxon>
    </lineage>
</organism>
<dbReference type="InterPro" id="IPR029001">
    <property type="entry name" value="ITPase-like_fam"/>
</dbReference>
<evidence type="ECO:0000256" key="1">
    <source>
        <dbReference type="ARBA" id="ARBA00001968"/>
    </source>
</evidence>
<dbReference type="GO" id="GO:0009117">
    <property type="term" value="P:nucleotide metabolic process"/>
    <property type="evidence" value="ECO:0007669"/>
    <property type="project" value="UniProtKB-KW"/>
</dbReference>
<dbReference type="Proteomes" id="UP000823933">
    <property type="component" value="Unassembled WGS sequence"/>
</dbReference>
<comment type="catalytic activity">
    <reaction evidence="3">
        <text>UTP + H2O = UMP + diphosphate + H(+)</text>
        <dbReference type="Rhea" id="RHEA:29395"/>
        <dbReference type="ChEBI" id="CHEBI:15377"/>
        <dbReference type="ChEBI" id="CHEBI:15378"/>
        <dbReference type="ChEBI" id="CHEBI:33019"/>
        <dbReference type="ChEBI" id="CHEBI:46398"/>
        <dbReference type="ChEBI" id="CHEBI:57865"/>
        <dbReference type="EC" id="3.6.1.9"/>
    </reaction>
</comment>
<comment type="similarity">
    <text evidence="3">Belongs to the Maf family. YhdE subfamily.</text>
</comment>
<comment type="caution">
    <text evidence="4">The sequence shown here is derived from an EMBL/GenBank/DDBJ whole genome shotgun (WGS) entry which is preliminary data.</text>
</comment>
<name>A0A9D1QAE6_9FIRM</name>
<dbReference type="GO" id="GO:0047429">
    <property type="term" value="F:nucleoside triphosphate diphosphatase activity"/>
    <property type="evidence" value="ECO:0007669"/>
    <property type="project" value="UniProtKB-EC"/>
</dbReference>
<keyword evidence="2 3" id="KW-0378">Hydrolase</keyword>
<feature type="site" description="Important for substrate specificity" evidence="3">
    <location>
        <position position="11"/>
    </location>
</feature>
<reference evidence="4" key="1">
    <citation type="journal article" date="2021" name="PeerJ">
        <title>Extensive microbial diversity within the chicken gut microbiome revealed by metagenomics and culture.</title>
        <authorList>
            <person name="Gilroy R."/>
            <person name="Ravi A."/>
            <person name="Getino M."/>
            <person name="Pursley I."/>
            <person name="Horton D.L."/>
            <person name="Alikhan N.F."/>
            <person name="Baker D."/>
            <person name="Gharbi K."/>
            <person name="Hall N."/>
            <person name="Watson M."/>
            <person name="Adriaenssens E.M."/>
            <person name="Foster-Nyarko E."/>
            <person name="Jarju S."/>
            <person name="Secka A."/>
            <person name="Antonio M."/>
            <person name="Oren A."/>
            <person name="Chaudhuri R.R."/>
            <person name="La Ragione R."/>
            <person name="Hildebrand F."/>
            <person name="Pallen M.J."/>
        </authorList>
    </citation>
    <scope>NUCLEOTIDE SEQUENCE</scope>
    <source>
        <strain evidence="4">ChiHcolR34-3080</strain>
    </source>
</reference>
<keyword evidence="3" id="KW-0963">Cytoplasm</keyword>
<feature type="site" description="Important for substrate specificity" evidence="3">
    <location>
        <position position="69"/>
    </location>
</feature>
<dbReference type="SUPFAM" id="SSF52972">
    <property type="entry name" value="ITPase-like"/>
    <property type="match status" value="1"/>
</dbReference>
<accession>A0A9D1QAE6</accession>
<evidence type="ECO:0000313" key="5">
    <source>
        <dbReference type="Proteomes" id="UP000823933"/>
    </source>
</evidence>
<dbReference type="InterPro" id="IPR003697">
    <property type="entry name" value="Maf-like"/>
</dbReference>
<proteinExistence type="inferred from homology"/>
<evidence type="ECO:0000313" key="4">
    <source>
        <dbReference type="EMBL" id="HIW09443.1"/>
    </source>
</evidence>
<evidence type="ECO:0000256" key="2">
    <source>
        <dbReference type="ARBA" id="ARBA00022801"/>
    </source>
</evidence>
<dbReference type="HAMAP" id="MF_00528">
    <property type="entry name" value="Maf"/>
    <property type="match status" value="1"/>
</dbReference>
<sequence>MKLILASGSPRRRELLGLYTRDFAVCVSKFDERSVRADTPAALAEALARGKCLAVAADHPGCVVVGSDTVVELDGEIFGKPRDAADARRMLRALSGRTHQVHTGVCVSDGVRTESFADSCRVTFFPIPEDELERCIASGEPFDKAGAYAIQGQAALWLDRLEGDYYTIMGLPVSRTARLLDRFDLEKR</sequence>
<feature type="active site" description="Proton acceptor" evidence="3">
    <location>
        <position position="68"/>
    </location>
</feature>
<evidence type="ECO:0000256" key="3">
    <source>
        <dbReference type="HAMAP-Rule" id="MF_00528"/>
    </source>
</evidence>
<dbReference type="PANTHER" id="PTHR43213">
    <property type="entry name" value="BIFUNCTIONAL DTTP/UTP PYROPHOSPHATASE/METHYLTRANSFERASE PROTEIN-RELATED"/>
    <property type="match status" value="1"/>
</dbReference>
<reference evidence="4" key="2">
    <citation type="submission" date="2021-04" db="EMBL/GenBank/DDBJ databases">
        <authorList>
            <person name="Gilroy R."/>
        </authorList>
    </citation>
    <scope>NUCLEOTIDE SEQUENCE</scope>
    <source>
        <strain evidence="4">ChiHcolR34-3080</strain>
    </source>
</reference>
<dbReference type="EMBL" id="DXHQ01000100">
    <property type="protein sequence ID" value="HIW09443.1"/>
    <property type="molecule type" value="Genomic_DNA"/>
</dbReference>
<feature type="site" description="Important for substrate specificity" evidence="3">
    <location>
        <position position="151"/>
    </location>
</feature>
<comment type="cofactor">
    <cofactor evidence="1 3">
        <name>a divalent metal cation</name>
        <dbReference type="ChEBI" id="CHEBI:60240"/>
    </cofactor>
</comment>
<keyword evidence="3" id="KW-0546">Nucleotide metabolism</keyword>
<comment type="catalytic activity">
    <reaction evidence="3">
        <text>dTTP + H2O = dTMP + diphosphate + H(+)</text>
        <dbReference type="Rhea" id="RHEA:28534"/>
        <dbReference type="ChEBI" id="CHEBI:15377"/>
        <dbReference type="ChEBI" id="CHEBI:15378"/>
        <dbReference type="ChEBI" id="CHEBI:33019"/>
        <dbReference type="ChEBI" id="CHEBI:37568"/>
        <dbReference type="ChEBI" id="CHEBI:63528"/>
        <dbReference type="EC" id="3.6.1.9"/>
    </reaction>
</comment>
<dbReference type="AlphaFoldDB" id="A0A9D1QAE6"/>
<comment type="caution">
    <text evidence="3">Lacks conserved residue(s) required for the propagation of feature annotation.</text>
</comment>
<dbReference type="Gene3D" id="3.90.950.10">
    <property type="match status" value="1"/>
</dbReference>
<dbReference type="NCBIfam" id="TIGR00172">
    <property type="entry name" value="maf"/>
    <property type="match status" value="1"/>
</dbReference>
<dbReference type="PANTHER" id="PTHR43213:SF5">
    <property type="entry name" value="BIFUNCTIONAL DTTP_UTP PYROPHOSPHATASE_METHYLTRANSFERASE PROTEIN-RELATED"/>
    <property type="match status" value="1"/>
</dbReference>